<name>A0ABX4HAH2_9CORY</name>
<keyword evidence="2" id="KW-1185">Reference proteome</keyword>
<organism evidence="1 2">
    <name type="scientific">Corynebacterium hadale</name>
    <dbReference type="NCBI Taxonomy" id="2026255"/>
    <lineage>
        <taxon>Bacteria</taxon>
        <taxon>Bacillati</taxon>
        <taxon>Actinomycetota</taxon>
        <taxon>Actinomycetes</taxon>
        <taxon>Mycobacteriales</taxon>
        <taxon>Corynebacteriaceae</taxon>
        <taxon>Corynebacterium</taxon>
    </lineage>
</organism>
<protein>
    <submittedName>
        <fullName evidence="1">Uncharacterized protein</fullName>
    </submittedName>
</protein>
<accession>A0ABX4HAH2</accession>
<dbReference type="EMBL" id="NSGO01000004">
    <property type="protein sequence ID" value="PAT06193.1"/>
    <property type="molecule type" value="Genomic_DNA"/>
</dbReference>
<dbReference type="Proteomes" id="UP000218281">
    <property type="component" value="Unassembled WGS sequence"/>
</dbReference>
<feature type="non-terminal residue" evidence="1">
    <location>
        <position position="1"/>
    </location>
</feature>
<evidence type="ECO:0000313" key="2">
    <source>
        <dbReference type="Proteomes" id="UP000218281"/>
    </source>
</evidence>
<comment type="caution">
    <text evidence="1">The sequence shown here is derived from an EMBL/GenBank/DDBJ whole genome shotgun (WGS) entry which is preliminary data.</text>
</comment>
<evidence type="ECO:0000313" key="1">
    <source>
        <dbReference type="EMBL" id="PAT06193.1"/>
    </source>
</evidence>
<gene>
    <name evidence="1" type="ORF">CKJ81_04275</name>
</gene>
<reference evidence="1 2" key="1">
    <citation type="submission" date="2017-08" db="EMBL/GenBank/DDBJ databases">
        <title>Whole genome sequences of 6 clinical strains closest to Corynebacterium imitans.</title>
        <authorList>
            <person name="Bernier A.-M."/>
            <person name="Burdz T."/>
            <person name="Bernard K."/>
        </authorList>
    </citation>
    <scope>NUCLEOTIDE SEQUENCE [LARGE SCALE GENOMIC DNA]</scope>
    <source>
        <strain evidence="1 2">NML93-0607</strain>
    </source>
</reference>
<proteinExistence type="predicted"/>
<sequence length="68" mass="7578">CFGNTDVVGVRKGADHSSFRSYRQCTITDEGFSRCITAALGVFAAAHEHFNDRVFDRLAFAFLGEEFL</sequence>